<dbReference type="Gene3D" id="3.40.395.10">
    <property type="entry name" value="Adenoviral Proteinase, Chain A"/>
    <property type="match status" value="1"/>
</dbReference>
<dbReference type="GO" id="GO:0016929">
    <property type="term" value="F:deSUMOylase activity"/>
    <property type="evidence" value="ECO:0007669"/>
    <property type="project" value="TreeGrafter"/>
</dbReference>
<evidence type="ECO:0000256" key="4">
    <source>
        <dbReference type="ARBA" id="ARBA00022807"/>
    </source>
</evidence>
<evidence type="ECO:0000313" key="8">
    <source>
        <dbReference type="EMBL" id="JAR91394.1"/>
    </source>
</evidence>
<dbReference type="GO" id="GO:0080090">
    <property type="term" value="P:regulation of primary metabolic process"/>
    <property type="evidence" value="ECO:0007669"/>
    <property type="project" value="UniProtKB-ARBA"/>
</dbReference>
<dbReference type="SUPFAM" id="SSF54001">
    <property type="entry name" value="Cysteine proteinases"/>
    <property type="match status" value="1"/>
</dbReference>
<dbReference type="EMBL" id="GEGO01004010">
    <property type="protein sequence ID" value="JAR91394.1"/>
    <property type="molecule type" value="Transcribed_RNA"/>
</dbReference>
<dbReference type="PROSITE" id="PS50600">
    <property type="entry name" value="ULP_PROTEASE"/>
    <property type="match status" value="1"/>
</dbReference>
<organism evidence="7">
    <name type="scientific">Ixodes ricinus</name>
    <name type="common">Common tick</name>
    <name type="synonym">Acarus ricinus</name>
    <dbReference type="NCBI Taxonomy" id="34613"/>
    <lineage>
        <taxon>Eukaryota</taxon>
        <taxon>Metazoa</taxon>
        <taxon>Ecdysozoa</taxon>
        <taxon>Arthropoda</taxon>
        <taxon>Chelicerata</taxon>
        <taxon>Arachnida</taxon>
        <taxon>Acari</taxon>
        <taxon>Parasitiformes</taxon>
        <taxon>Ixodida</taxon>
        <taxon>Ixodoidea</taxon>
        <taxon>Ixodidae</taxon>
        <taxon>Ixodinae</taxon>
        <taxon>Ixodes</taxon>
    </lineage>
</organism>
<dbReference type="PANTHER" id="PTHR12606:SF10">
    <property type="entry name" value="SENTRIN-SPECIFIC PROTEASE 5"/>
    <property type="match status" value="1"/>
</dbReference>
<proteinExistence type="evidence at transcript level"/>
<feature type="region of interest" description="Disordered" evidence="5">
    <location>
        <begin position="73"/>
        <end position="123"/>
    </location>
</feature>
<feature type="domain" description="Ubiquitin-like protease family profile" evidence="6">
    <location>
        <begin position="146"/>
        <end position="311"/>
    </location>
</feature>
<reference evidence="7" key="1">
    <citation type="submission" date="2016-02" db="EMBL/GenBank/DDBJ databases">
        <title>RNAseq analyses of the midgut from blood- or serum-fed Ixodes ricinus ticks.</title>
        <authorList>
            <person name="Perner J."/>
            <person name="Provaznik J."/>
            <person name="Schrenkova J."/>
            <person name="Urbanova V."/>
            <person name="Ribeiro J.M."/>
            <person name="Kopacek P."/>
        </authorList>
    </citation>
    <scope>NUCLEOTIDE SEQUENCE</scope>
    <source>
        <tissue evidence="7">Gut</tissue>
    </source>
</reference>
<dbReference type="GO" id="GO:0060255">
    <property type="term" value="P:regulation of macromolecule metabolic process"/>
    <property type="evidence" value="ECO:0007669"/>
    <property type="project" value="UniProtKB-ARBA"/>
</dbReference>
<dbReference type="Pfam" id="PF02902">
    <property type="entry name" value="Peptidase_C48"/>
    <property type="match status" value="1"/>
</dbReference>
<dbReference type="GO" id="GO:0006508">
    <property type="term" value="P:proteolysis"/>
    <property type="evidence" value="ECO:0007669"/>
    <property type="project" value="UniProtKB-KW"/>
</dbReference>
<dbReference type="FunFam" id="3.40.395.10:FF:000001">
    <property type="entry name" value="Sentrin-specific protease 1"/>
    <property type="match status" value="1"/>
</dbReference>
<protein>
    <submittedName>
        <fullName evidence="7">Putative sentrin/sumo-specific protease</fullName>
    </submittedName>
</protein>
<evidence type="ECO:0000259" key="6">
    <source>
        <dbReference type="PROSITE" id="PS50600"/>
    </source>
</evidence>
<name>A0A131XVG2_IXORI</name>
<keyword evidence="4" id="KW-0788">Thiol protease</keyword>
<keyword evidence="2 7" id="KW-0645">Protease</keyword>
<evidence type="ECO:0000313" key="7">
    <source>
        <dbReference type="EMBL" id="JAP70198.1"/>
    </source>
</evidence>
<keyword evidence="3" id="KW-0378">Hydrolase</keyword>
<dbReference type="InterPro" id="IPR003653">
    <property type="entry name" value="Peptidase_C48_C"/>
</dbReference>
<evidence type="ECO:0000256" key="3">
    <source>
        <dbReference type="ARBA" id="ARBA00022801"/>
    </source>
</evidence>
<comment type="similarity">
    <text evidence="1">Belongs to the peptidase C48 family.</text>
</comment>
<dbReference type="GO" id="GO:0016926">
    <property type="term" value="P:protein desumoylation"/>
    <property type="evidence" value="ECO:0007669"/>
    <property type="project" value="TreeGrafter"/>
</dbReference>
<accession>A0A131XVG2</accession>
<dbReference type="AlphaFoldDB" id="A0A131XVG2"/>
<sequence length="341" mass="39559">MVPRWELVRQSDSSCTCRKVNWDFECCPLSQRNLRRLQDIMPGPSTGKNVDDMRSLTRECFVALRRLEDLPGVRFQNHAPPETKSDANSSTSSRGLHRPDHGAQLNGDDVQVIGGTDEDSLRDRVRSTIRRSRHDPQRVLTRKLGYSVTVSDLRTLLGTNWLNDVVIDFYMGLIAERASLEQGGMRVHAVTTHFINVLRNRGYDAVRRWTEGVDLFDVDLMLVPVHDQDHWSLVALWMQERTFSLYDSMGRENKPCYRTLMDYLRNEHRDKKRRPLVEPDGGWVCQFAKNIPMQSNTHDCGVFVCLYAERLVRNAPFDFSARDIQRLRYRMAYEILTGKLL</sequence>
<reference evidence="8" key="2">
    <citation type="journal article" date="2018" name="PLoS Negl. Trop. Dis.">
        <title>Sialome diversity of ticks revealed by RNAseq of single tick salivary glands.</title>
        <authorList>
            <person name="Perner J."/>
            <person name="Kropackova S."/>
            <person name="Kopacek P."/>
            <person name="Ribeiro J.M."/>
        </authorList>
    </citation>
    <scope>NUCLEOTIDE SEQUENCE</scope>
    <source>
        <strain evidence="8">Siblings of single egg batch collected in Ceske Budejovice</strain>
        <tissue evidence="8">Salivary glands</tissue>
    </source>
</reference>
<dbReference type="InterPro" id="IPR038765">
    <property type="entry name" value="Papain-like_cys_pep_sf"/>
</dbReference>
<dbReference type="EMBL" id="GEFM01005598">
    <property type="protein sequence ID" value="JAP70198.1"/>
    <property type="molecule type" value="mRNA"/>
</dbReference>
<dbReference type="GO" id="GO:0005634">
    <property type="term" value="C:nucleus"/>
    <property type="evidence" value="ECO:0007669"/>
    <property type="project" value="TreeGrafter"/>
</dbReference>
<evidence type="ECO:0000256" key="1">
    <source>
        <dbReference type="ARBA" id="ARBA00005234"/>
    </source>
</evidence>
<dbReference type="PANTHER" id="PTHR12606">
    <property type="entry name" value="SENTRIN/SUMO-SPECIFIC PROTEASE"/>
    <property type="match status" value="1"/>
</dbReference>
<evidence type="ECO:0000256" key="5">
    <source>
        <dbReference type="SAM" id="MobiDB-lite"/>
    </source>
</evidence>
<evidence type="ECO:0000256" key="2">
    <source>
        <dbReference type="ARBA" id="ARBA00022670"/>
    </source>
</evidence>